<dbReference type="GO" id="GO:0071897">
    <property type="term" value="P:DNA biosynthetic process"/>
    <property type="evidence" value="ECO:0007669"/>
    <property type="project" value="UniProtKB-ARBA"/>
</dbReference>
<feature type="domain" description="Reverse transcriptase" evidence="1">
    <location>
        <begin position="99"/>
        <end position="371"/>
    </location>
</feature>
<dbReference type="InterPro" id="IPR000477">
    <property type="entry name" value="RT_dom"/>
</dbReference>
<evidence type="ECO:0000259" key="1">
    <source>
        <dbReference type="PROSITE" id="PS50878"/>
    </source>
</evidence>
<dbReference type="PROSITE" id="PS50878">
    <property type="entry name" value="RT_POL"/>
    <property type="match status" value="1"/>
</dbReference>
<feature type="non-terminal residue" evidence="2">
    <location>
        <position position="433"/>
    </location>
</feature>
<organism evidence="2">
    <name type="scientific">Tabanus bromius</name>
    <name type="common">Band-eyed brown horse fly</name>
    <dbReference type="NCBI Taxonomy" id="304241"/>
    <lineage>
        <taxon>Eukaryota</taxon>
        <taxon>Metazoa</taxon>
        <taxon>Ecdysozoa</taxon>
        <taxon>Arthropoda</taxon>
        <taxon>Hexapoda</taxon>
        <taxon>Insecta</taxon>
        <taxon>Pterygota</taxon>
        <taxon>Neoptera</taxon>
        <taxon>Endopterygota</taxon>
        <taxon>Diptera</taxon>
        <taxon>Brachycera</taxon>
        <taxon>Tabanomorpha</taxon>
        <taxon>Tabanoidea</taxon>
        <taxon>Tabanidae</taxon>
        <taxon>Tabanus</taxon>
    </lineage>
</organism>
<dbReference type="CDD" id="cd01650">
    <property type="entry name" value="RT_nLTR_like"/>
    <property type="match status" value="1"/>
</dbReference>
<accession>A0A0K8TR51</accession>
<protein>
    <submittedName>
        <fullName evidence="2">Putative lian-aa1 retrotransposon protein</fullName>
    </submittedName>
</protein>
<dbReference type="Pfam" id="PF00078">
    <property type="entry name" value="RVT_1"/>
    <property type="match status" value="1"/>
</dbReference>
<dbReference type="SUPFAM" id="SSF56672">
    <property type="entry name" value="DNA/RNA polymerases"/>
    <property type="match status" value="1"/>
</dbReference>
<dbReference type="PANTHER" id="PTHR19446">
    <property type="entry name" value="REVERSE TRANSCRIPTASES"/>
    <property type="match status" value="1"/>
</dbReference>
<proteinExistence type="evidence at transcript level"/>
<dbReference type="InterPro" id="IPR043502">
    <property type="entry name" value="DNA/RNA_pol_sf"/>
</dbReference>
<evidence type="ECO:0000313" key="2">
    <source>
        <dbReference type="EMBL" id="JAI16859.1"/>
    </source>
</evidence>
<feature type="non-terminal residue" evidence="2">
    <location>
        <position position="1"/>
    </location>
</feature>
<reference evidence="2" key="1">
    <citation type="journal article" date="2015" name="Insect Biochem. Mol. Biol.">
        <title>An insight into the sialome of the horse fly, Tabanus bromius.</title>
        <authorList>
            <person name="Ribeiro J.M."/>
            <person name="Kazimirova M."/>
            <person name="Takac P."/>
            <person name="Andersen J.F."/>
            <person name="Francischetti I.M."/>
        </authorList>
    </citation>
    <scope>NUCLEOTIDE SEQUENCE</scope>
</reference>
<name>A0A0K8TR51_TABBR</name>
<sequence length="433" mass="48728">IRLPSGEYSESEEGCLKHLLETHFPGFQASSTGNTRKPIRYARRDSWALANRIVSAEKIRWAIGTFEPFKSPGVDGIYPILLQKGLDLLVGPLVRIFRASLALRHIPEGWRTARAVFIPKAGRTSHVTVKDYRPLSLTSFMLKALERVIDRFLNDDTTGVTPSHPNQFAYTTGYSVENALHELVSRIEAQLEKGRFVVAVFFDVEGAFNHTSPEIVCEEALKKGVPALVVDWLRDLLSDRKITSTLGRASLTGVVGRGCPQGGVLSPKAWNLVADRLLEELNGGGCYSQAYADDFSALTWSNCLGAAMDLMQCALNRVTRWCNRTGLSVNPDKTQLVIFTRKHRVGAFTPPSLAGRRLVRKDSVKYLGVILDRKLNWKEHLEHQRRKFYAAFWLCRSTFGATWGLKPKMVLWLYNAVLIPRVTYASLVWWPRV</sequence>
<dbReference type="EMBL" id="GDAI01000744">
    <property type="protein sequence ID" value="JAI16859.1"/>
    <property type="molecule type" value="mRNA"/>
</dbReference>
<dbReference type="AlphaFoldDB" id="A0A0K8TR51"/>